<evidence type="ECO:0000313" key="2">
    <source>
        <dbReference type="Proteomes" id="UP001314169"/>
    </source>
</evidence>
<gene>
    <name evidence="1" type="ORF">MPIPNATIZW_LOCUS6656</name>
</gene>
<reference evidence="1" key="1">
    <citation type="submission" date="2023-12" db="EMBL/GenBank/DDBJ databases">
        <authorList>
            <person name="Brown T."/>
        </authorList>
    </citation>
    <scope>NUCLEOTIDE SEQUENCE</scope>
</reference>
<dbReference type="Proteomes" id="UP001314169">
    <property type="component" value="Chromosome 16"/>
</dbReference>
<evidence type="ECO:0000313" key="1">
    <source>
        <dbReference type="EMBL" id="CAK6438350.1"/>
    </source>
</evidence>
<name>A0ABN9ZJ61_PIPNA</name>
<sequence length="110" mass="12055">MVTGKAVRAARGGGGWFRWVEEKGISHPRCPPSLPLSLPALATCGHCQLAPAPNPLGKEEDLGLGARGNRKKEHYFLHYPRPRCPAGRVTLSHGRTPFYTHTLPPRSQPQ</sequence>
<accession>A0ABN9ZJ61</accession>
<dbReference type="EMBL" id="OY882873">
    <property type="protein sequence ID" value="CAK6438350.1"/>
    <property type="molecule type" value="Genomic_DNA"/>
</dbReference>
<keyword evidence="2" id="KW-1185">Reference proteome</keyword>
<organism evidence="1 2">
    <name type="scientific">Pipistrellus nathusii</name>
    <name type="common">Nathusius' pipistrelle</name>
    <dbReference type="NCBI Taxonomy" id="59473"/>
    <lineage>
        <taxon>Eukaryota</taxon>
        <taxon>Metazoa</taxon>
        <taxon>Chordata</taxon>
        <taxon>Craniata</taxon>
        <taxon>Vertebrata</taxon>
        <taxon>Euteleostomi</taxon>
        <taxon>Mammalia</taxon>
        <taxon>Eutheria</taxon>
        <taxon>Laurasiatheria</taxon>
        <taxon>Chiroptera</taxon>
        <taxon>Yangochiroptera</taxon>
        <taxon>Vespertilionidae</taxon>
        <taxon>Pipistrellus</taxon>
    </lineage>
</organism>
<protein>
    <submittedName>
        <fullName evidence="1">Uncharacterized protein</fullName>
    </submittedName>
</protein>
<proteinExistence type="predicted"/>